<dbReference type="EC" id="1.1.1.8" evidence="3"/>
<dbReference type="SMART" id="SM00594">
    <property type="entry name" value="UAS"/>
    <property type="match status" value="1"/>
</dbReference>
<dbReference type="Gene3D" id="3.40.30.10">
    <property type="entry name" value="Glutaredoxin"/>
    <property type="match status" value="1"/>
</dbReference>
<feature type="compositionally biased region" description="Basic and acidic residues" evidence="1">
    <location>
        <begin position="223"/>
        <end position="237"/>
    </location>
</feature>
<dbReference type="SUPFAM" id="SSF54236">
    <property type="entry name" value="Ubiquitin-like"/>
    <property type="match status" value="1"/>
</dbReference>
<dbReference type="EMBL" id="JANBPU010000051">
    <property type="protein sequence ID" value="KAJ1918206.1"/>
    <property type="molecule type" value="Genomic_DNA"/>
</dbReference>
<dbReference type="InterPro" id="IPR050730">
    <property type="entry name" value="UBX_domain-protein"/>
</dbReference>
<keyword evidence="4" id="KW-1185">Reference proteome</keyword>
<dbReference type="PANTHER" id="PTHR23322">
    <property type="entry name" value="FAS-ASSOCIATED PROTEIN"/>
    <property type="match status" value="1"/>
</dbReference>
<evidence type="ECO:0000313" key="3">
    <source>
        <dbReference type="EMBL" id="KAJ1918206.1"/>
    </source>
</evidence>
<dbReference type="InterPro" id="IPR006577">
    <property type="entry name" value="UAS"/>
</dbReference>
<proteinExistence type="predicted"/>
<dbReference type="CDD" id="cd02958">
    <property type="entry name" value="UAS"/>
    <property type="match status" value="1"/>
</dbReference>
<dbReference type="CDD" id="cd14348">
    <property type="entry name" value="UBA_p47"/>
    <property type="match status" value="1"/>
</dbReference>
<protein>
    <submittedName>
        <fullName evidence="3">UBX domain protein Ubx2</fullName>
        <ecNumber evidence="3">1.1.1.8</ecNumber>
    </submittedName>
</protein>
<comment type="caution">
    <text evidence="3">The sequence shown here is derived from an EMBL/GenBank/DDBJ whole genome shotgun (WGS) entry which is preliminary data.</text>
</comment>
<dbReference type="AlphaFoldDB" id="A0A9W8DTN0"/>
<dbReference type="InterPro" id="IPR029071">
    <property type="entry name" value="Ubiquitin-like_domsf"/>
</dbReference>
<dbReference type="GO" id="GO:0005634">
    <property type="term" value="C:nucleus"/>
    <property type="evidence" value="ECO:0007669"/>
    <property type="project" value="TreeGrafter"/>
</dbReference>
<evidence type="ECO:0000259" key="2">
    <source>
        <dbReference type="SMART" id="SM00594"/>
    </source>
</evidence>
<dbReference type="GO" id="GO:0043130">
    <property type="term" value="F:ubiquitin binding"/>
    <property type="evidence" value="ECO:0007669"/>
    <property type="project" value="TreeGrafter"/>
</dbReference>
<dbReference type="GO" id="GO:0141152">
    <property type="term" value="F:glycerol-3-phosphate dehydrogenase (NAD+) activity"/>
    <property type="evidence" value="ECO:0007669"/>
    <property type="project" value="UniProtKB-EC"/>
</dbReference>
<feature type="domain" description="UAS" evidence="2">
    <location>
        <begin position="118"/>
        <end position="238"/>
    </location>
</feature>
<dbReference type="Proteomes" id="UP001150538">
    <property type="component" value="Unassembled WGS sequence"/>
</dbReference>
<evidence type="ECO:0000256" key="1">
    <source>
        <dbReference type="SAM" id="MobiDB-lite"/>
    </source>
</evidence>
<dbReference type="PANTHER" id="PTHR23322:SF6">
    <property type="entry name" value="UBX DOMAIN-CONTAINING PROTEIN 7"/>
    <property type="match status" value="1"/>
</dbReference>
<dbReference type="InterPro" id="IPR003903">
    <property type="entry name" value="UIM_dom"/>
</dbReference>
<feature type="region of interest" description="Disordered" evidence="1">
    <location>
        <begin position="270"/>
        <end position="326"/>
    </location>
</feature>
<dbReference type="InterPro" id="IPR036249">
    <property type="entry name" value="Thioredoxin-like_sf"/>
</dbReference>
<accession>A0A9W8DTN0</accession>
<dbReference type="OrthoDB" id="270602at2759"/>
<feature type="region of interest" description="Disordered" evidence="1">
    <location>
        <begin position="223"/>
        <end position="243"/>
    </location>
</feature>
<name>A0A9W8DTN0_9FUNG</name>
<dbReference type="Gene3D" id="3.10.20.90">
    <property type="entry name" value="Phosphatidylinositol 3-kinase Catalytic Subunit, Chain A, domain 1"/>
    <property type="match status" value="1"/>
</dbReference>
<sequence length="421" mass="47158">MADSDSLDEKISRFISITNADHEKALQYINFVGDFERAVSMYFEKDGAPIIEDDIPTTGAGNAGTSAGMLDDEVRAPIAARRERLVDTNIFGERYYSGFVSGVNNQPNDPFVDANNDSWSRLFALPHGLVFNGSLDLAQLKAEEEDRWIMIHFHDPEEFTSMQINRDFWNDEKIIELINSRIVFLQWKKDSNECQSYAHSYHINMYPTIILVDPVTVEECLDELHDNPQPRKKERGVEGLTEEEQLSLAIAASMKEAGVEEDSNLISIEDSSDADSAKHPATKGKNREQILISDDDENDQNGQKKPVSGGDDIISSPIQSNPVDPDLQTYLDLPESYNEPPIGPDVTRVKFQLPDGKSVILRIRKTDKVANLFSAVKSQFPDIKDGVPKLFSNNVGLWEKRDETIQDVGIANSVIRISLPA</sequence>
<dbReference type="SUPFAM" id="SSF52833">
    <property type="entry name" value="Thioredoxin-like"/>
    <property type="match status" value="1"/>
</dbReference>
<dbReference type="GO" id="GO:0043161">
    <property type="term" value="P:proteasome-mediated ubiquitin-dependent protein catabolic process"/>
    <property type="evidence" value="ECO:0007669"/>
    <property type="project" value="TreeGrafter"/>
</dbReference>
<gene>
    <name evidence="3" type="primary">ubx2</name>
    <name evidence="3" type="ORF">H4219_002763</name>
</gene>
<evidence type="ECO:0000313" key="4">
    <source>
        <dbReference type="Proteomes" id="UP001150538"/>
    </source>
</evidence>
<organism evidence="3 4">
    <name type="scientific">Mycoemilia scoparia</name>
    <dbReference type="NCBI Taxonomy" id="417184"/>
    <lineage>
        <taxon>Eukaryota</taxon>
        <taxon>Fungi</taxon>
        <taxon>Fungi incertae sedis</taxon>
        <taxon>Zoopagomycota</taxon>
        <taxon>Kickxellomycotina</taxon>
        <taxon>Kickxellomycetes</taxon>
        <taxon>Kickxellales</taxon>
        <taxon>Kickxellaceae</taxon>
        <taxon>Mycoemilia</taxon>
    </lineage>
</organism>
<dbReference type="Pfam" id="PF13899">
    <property type="entry name" value="Thioredoxin_7"/>
    <property type="match status" value="1"/>
</dbReference>
<dbReference type="PROSITE" id="PS50330">
    <property type="entry name" value="UIM"/>
    <property type="match status" value="1"/>
</dbReference>
<reference evidence="3" key="1">
    <citation type="submission" date="2022-07" db="EMBL/GenBank/DDBJ databases">
        <title>Phylogenomic reconstructions and comparative analyses of Kickxellomycotina fungi.</title>
        <authorList>
            <person name="Reynolds N.K."/>
            <person name="Stajich J.E."/>
            <person name="Barry K."/>
            <person name="Grigoriev I.V."/>
            <person name="Crous P."/>
            <person name="Smith M.E."/>
        </authorList>
    </citation>
    <scope>NUCLEOTIDE SEQUENCE</scope>
    <source>
        <strain evidence="3">NBRC 100468</strain>
    </source>
</reference>
<keyword evidence="3" id="KW-0560">Oxidoreductase</keyword>
<dbReference type="Pfam" id="PF14555">
    <property type="entry name" value="UBA_4"/>
    <property type="match status" value="1"/>
</dbReference>